<proteinExistence type="inferred from homology"/>
<dbReference type="Pfam" id="PF07715">
    <property type="entry name" value="Plug"/>
    <property type="match status" value="1"/>
</dbReference>
<keyword evidence="3 8" id="KW-1134">Transmembrane beta strand</keyword>
<dbReference type="Gene3D" id="2.170.130.10">
    <property type="entry name" value="TonB-dependent receptor, plug domain"/>
    <property type="match status" value="1"/>
</dbReference>
<evidence type="ECO:0000256" key="1">
    <source>
        <dbReference type="ARBA" id="ARBA00004571"/>
    </source>
</evidence>
<dbReference type="InterPro" id="IPR012910">
    <property type="entry name" value="Plug_dom"/>
</dbReference>
<dbReference type="Proteomes" id="UP000837803">
    <property type="component" value="Unassembled WGS sequence"/>
</dbReference>
<organism evidence="11 12">
    <name type="scientific">Neolewinella maritima</name>
    <dbReference type="NCBI Taxonomy" id="1383882"/>
    <lineage>
        <taxon>Bacteria</taxon>
        <taxon>Pseudomonadati</taxon>
        <taxon>Bacteroidota</taxon>
        <taxon>Saprospiria</taxon>
        <taxon>Saprospirales</taxon>
        <taxon>Lewinellaceae</taxon>
        <taxon>Neolewinella</taxon>
    </lineage>
</organism>
<dbReference type="SUPFAM" id="SSF56935">
    <property type="entry name" value="Porins"/>
    <property type="match status" value="1"/>
</dbReference>
<evidence type="ECO:0000256" key="7">
    <source>
        <dbReference type="ARBA" id="ARBA00023237"/>
    </source>
</evidence>
<evidence type="ECO:0000259" key="9">
    <source>
        <dbReference type="Pfam" id="PF07715"/>
    </source>
</evidence>
<keyword evidence="12" id="KW-1185">Reference proteome</keyword>
<evidence type="ECO:0000313" key="12">
    <source>
        <dbReference type="Proteomes" id="UP000837803"/>
    </source>
</evidence>
<evidence type="ECO:0000313" key="11">
    <source>
        <dbReference type="EMBL" id="CAH1001686.1"/>
    </source>
</evidence>
<comment type="similarity">
    <text evidence="8">Belongs to the TonB-dependent receptor family.</text>
</comment>
<dbReference type="PROSITE" id="PS52016">
    <property type="entry name" value="TONB_DEPENDENT_REC_3"/>
    <property type="match status" value="1"/>
</dbReference>
<dbReference type="EMBL" id="CAKLPZ010000003">
    <property type="protein sequence ID" value="CAH1001686.1"/>
    <property type="molecule type" value="Genomic_DNA"/>
</dbReference>
<name>A0ABN8FAB4_9BACT</name>
<evidence type="ECO:0000256" key="4">
    <source>
        <dbReference type="ARBA" id="ARBA00022692"/>
    </source>
</evidence>
<dbReference type="InterPro" id="IPR041700">
    <property type="entry name" value="OMP_b-brl_3"/>
</dbReference>
<evidence type="ECO:0000256" key="3">
    <source>
        <dbReference type="ARBA" id="ARBA00022452"/>
    </source>
</evidence>
<keyword evidence="7 8" id="KW-0998">Cell outer membrane</keyword>
<accession>A0ABN8FAB4</accession>
<evidence type="ECO:0000256" key="6">
    <source>
        <dbReference type="ARBA" id="ARBA00023136"/>
    </source>
</evidence>
<dbReference type="InterPro" id="IPR008969">
    <property type="entry name" value="CarboxyPept-like_regulatory"/>
</dbReference>
<dbReference type="InterPro" id="IPR037066">
    <property type="entry name" value="Plug_dom_sf"/>
</dbReference>
<keyword evidence="5" id="KW-0732">Signal</keyword>
<dbReference type="Gene3D" id="2.40.170.20">
    <property type="entry name" value="TonB-dependent receptor, beta-barrel domain"/>
    <property type="match status" value="1"/>
</dbReference>
<comment type="subcellular location">
    <subcellularLocation>
        <location evidence="1 8">Cell outer membrane</location>
        <topology evidence="1 8">Multi-pass membrane protein</topology>
    </subcellularLocation>
</comment>
<dbReference type="Pfam" id="PF13620">
    <property type="entry name" value="CarboxypepD_reg"/>
    <property type="match status" value="1"/>
</dbReference>
<protein>
    <submittedName>
        <fullName evidence="11">Vitamin B12 transporter BtuB</fullName>
    </submittedName>
</protein>
<evidence type="ECO:0000256" key="8">
    <source>
        <dbReference type="PROSITE-ProRule" id="PRU01360"/>
    </source>
</evidence>
<dbReference type="RefSeq" id="WP_238751535.1">
    <property type="nucleotide sequence ID" value="NZ_CAKLPZ010000003.1"/>
</dbReference>
<reference evidence="11" key="1">
    <citation type="submission" date="2021-12" db="EMBL/GenBank/DDBJ databases">
        <authorList>
            <person name="Rodrigo-Torres L."/>
            <person name="Arahal R. D."/>
            <person name="Lucena T."/>
        </authorList>
    </citation>
    <scope>NUCLEOTIDE SEQUENCE</scope>
    <source>
        <strain evidence="11">CECT 8419</strain>
    </source>
</reference>
<sequence length="825" mass="90655">MKTTLLFCLLTTALFGQYPGAGGPPAIKGTIKGSVTDEQTGDPVEYATIVLLAADGTTQINGTLTEPDGSFRLTDIPVGDYQIKATFIGYTELLVSEVKTTKKSPDLEVEPITLSADAVLLDGVEVTGEASLIENRIDKLVYNAEKDATNQGGDASDVLRKVPLLSVDLEGNVSLRGSSNLRILINGRPSTIFATSVADALKGIPSDQIKSVEVITTPSARYDGEGSGGIINIITKKKEAQGFTGTVNSSIGTRQNNFGLNVNALVGRFGINGGVNGFWSWKRDALIDFRRTDFAGGETVRFLEQNGVNESGFFGANGNVGAFYDFNAYNSLNLSGRYNRFARSGEGTTNGFLDNFLTGEDAIFSRFNDSKNANSGFDGTLDYRKTFPDQPDRELILAFQLSGQNSNTDNIVDQSGSLPIYQRDLINTNDGLNLEYTGQLDYVHPAGEKVKIETGLKAVIRRIDSDYRTQIKPDDNGTFTDAPRLTDLFFYDQDVYAAYLSTNWTITENWGLVAGARYEATEIGGEFSNENPDFVNPDFENSYQNFLPSIILSRKLSQFSNLKGSYTKRIQRPSLFFINPFTAISDPNTLQIGNPDLEPEIVDQYELAYNTYIKGVVINGSVYYRETKDLIESFLRVDDDGIASTTTYLNIGASDTYGANFFTSFTIWKKLQLRASVNYGRYTGTGTINGERLERSANVISGNGGGSYKFNDKLRADFFVFGRGPQQTLQGSNPSFSIYGVGLNYDLSERTSLGVRVITPFSEDKVFASELSGTDFEQYSAFTIPFRSFGVSFSHKFGAIDFKAQNRRSRVRNDDQKEGEGNQQF</sequence>
<feature type="domain" description="TonB-dependent receptor plug" evidence="9">
    <location>
        <begin position="141"/>
        <end position="230"/>
    </location>
</feature>
<feature type="domain" description="Outer membrane protein beta-barrel" evidence="10">
    <location>
        <begin position="389"/>
        <end position="794"/>
    </location>
</feature>
<dbReference type="InterPro" id="IPR039426">
    <property type="entry name" value="TonB-dep_rcpt-like"/>
</dbReference>
<dbReference type="Pfam" id="PF14905">
    <property type="entry name" value="OMP_b-brl_3"/>
    <property type="match status" value="1"/>
</dbReference>
<dbReference type="SUPFAM" id="SSF49464">
    <property type="entry name" value="Carboxypeptidase regulatory domain-like"/>
    <property type="match status" value="1"/>
</dbReference>
<keyword evidence="4 8" id="KW-0812">Transmembrane</keyword>
<evidence type="ECO:0000259" key="10">
    <source>
        <dbReference type="Pfam" id="PF14905"/>
    </source>
</evidence>
<dbReference type="PANTHER" id="PTHR30069:SF29">
    <property type="entry name" value="HEMOGLOBIN AND HEMOGLOBIN-HAPTOGLOBIN-BINDING PROTEIN 1-RELATED"/>
    <property type="match status" value="1"/>
</dbReference>
<evidence type="ECO:0000256" key="5">
    <source>
        <dbReference type="ARBA" id="ARBA00022729"/>
    </source>
</evidence>
<gene>
    <name evidence="11" type="primary">btuB_10</name>
    <name evidence="11" type="ORF">LEM8419_02592</name>
</gene>
<keyword evidence="6 8" id="KW-0472">Membrane</keyword>
<dbReference type="PANTHER" id="PTHR30069">
    <property type="entry name" value="TONB-DEPENDENT OUTER MEMBRANE RECEPTOR"/>
    <property type="match status" value="1"/>
</dbReference>
<comment type="caution">
    <text evidence="11">The sequence shown here is derived from an EMBL/GenBank/DDBJ whole genome shotgun (WGS) entry which is preliminary data.</text>
</comment>
<evidence type="ECO:0000256" key="2">
    <source>
        <dbReference type="ARBA" id="ARBA00022448"/>
    </source>
</evidence>
<keyword evidence="2 8" id="KW-0813">Transport</keyword>
<dbReference type="InterPro" id="IPR036942">
    <property type="entry name" value="Beta-barrel_TonB_sf"/>
</dbReference>
<dbReference type="Gene3D" id="2.60.40.1120">
    <property type="entry name" value="Carboxypeptidase-like, regulatory domain"/>
    <property type="match status" value="1"/>
</dbReference>